<dbReference type="AlphaFoldDB" id="A0A9N9JUE0"/>
<name>A0A9N9JUE0_9GLOM</name>
<feature type="non-terminal residue" evidence="1">
    <location>
        <position position="1"/>
    </location>
</feature>
<feature type="non-terminal residue" evidence="1">
    <location>
        <position position="80"/>
    </location>
</feature>
<comment type="caution">
    <text evidence="1">The sequence shown here is derived from an EMBL/GenBank/DDBJ whole genome shotgun (WGS) entry which is preliminary data.</text>
</comment>
<organism evidence="1 2">
    <name type="scientific">Dentiscutata erythropus</name>
    <dbReference type="NCBI Taxonomy" id="1348616"/>
    <lineage>
        <taxon>Eukaryota</taxon>
        <taxon>Fungi</taxon>
        <taxon>Fungi incertae sedis</taxon>
        <taxon>Mucoromycota</taxon>
        <taxon>Glomeromycotina</taxon>
        <taxon>Glomeromycetes</taxon>
        <taxon>Diversisporales</taxon>
        <taxon>Gigasporaceae</taxon>
        <taxon>Dentiscutata</taxon>
    </lineage>
</organism>
<protein>
    <submittedName>
        <fullName evidence="1">16469_t:CDS:1</fullName>
    </submittedName>
</protein>
<proteinExistence type="predicted"/>
<sequence>ETINLNTIQKTNIEHEYIVPSTNENNDILYIVNSKFGNYSCPVGMSDDRTIYAHIALGYIAQDMSFYASLHAQPILQDQE</sequence>
<evidence type="ECO:0000313" key="1">
    <source>
        <dbReference type="EMBL" id="CAG8797804.1"/>
    </source>
</evidence>
<dbReference type="Proteomes" id="UP000789405">
    <property type="component" value="Unassembled WGS sequence"/>
</dbReference>
<keyword evidence="2" id="KW-1185">Reference proteome</keyword>
<reference evidence="1" key="1">
    <citation type="submission" date="2021-06" db="EMBL/GenBank/DDBJ databases">
        <authorList>
            <person name="Kallberg Y."/>
            <person name="Tangrot J."/>
            <person name="Rosling A."/>
        </authorList>
    </citation>
    <scope>NUCLEOTIDE SEQUENCE</scope>
    <source>
        <strain evidence="1">MA453B</strain>
    </source>
</reference>
<gene>
    <name evidence="1" type="ORF">DERYTH_LOCUS22749</name>
</gene>
<dbReference type="EMBL" id="CAJVPY010032460">
    <property type="protein sequence ID" value="CAG8797804.1"/>
    <property type="molecule type" value="Genomic_DNA"/>
</dbReference>
<evidence type="ECO:0000313" key="2">
    <source>
        <dbReference type="Proteomes" id="UP000789405"/>
    </source>
</evidence>
<accession>A0A9N9JUE0</accession>